<dbReference type="EMBL" id="JXMU01000007">
    <property type="protein sequence ID" value="KPB01935.1"/>
    <property type="molecule type" value="Genomic_DNA"/>
</dbReference>
<dbReference type="Proteomes" id="UP000038011">
    <property type="component" value="Unassembled WGS sequence"/>
</dbReference>
<dbReference type="InterPro" id="IPR007848">
    <property type="entry name" value="Small_mtfrase_dom"/>
</dbReference>
<organism evidence="7 8">
    <name type="scientific">Ahrensia marina</name>
    <dbReference type="NCBI Taxonomy" id="1514904"/>
    <lineage>
        <taxon>Bacteria</taxon>
        <taxon>Pseudomonadati</taxon>
        <taxon>Pseudomonadota</taxon>
        <taxon>Alphaproteobacteria</taxon>
        <taxon>Hyphomicrobiales</taxon>
        <taxon>Ahrensiaceae</taxon>
        <taxon>Ahrensia</taxon>
    </lineage>
</organism>
<evidence type="ECO:0000313" key="7">
    <source>
        <dbReference type="EMBL" id="KPB01935.1"/>
    </source>
</evidence>
<evidence type="ECO:0000256" key="3">
    <source>
        <dbReference type="ARBA" id="ARBA00022603"/>
    </source>
</evidence>
<feature type="domain" description="Methyltransferase small" evidence="6">
    <location>
        <begin position="164"/>
        <end position="328"/>
    </location>
</feature>
<dbReference type="InterPro" id="IPR002052">
    <property type="entry name" value="DNA_methylase_N6_adenine_CS"/>
</dbReference>
<evidence type="ECO:0000259" key="6">
    <source>
        <dbReference type="Pfam" id="PF05175"/>
    </source>
</evidence>
<keyword evidence="4" id="KW-0808">Transferase</keyword>
<accession>A0A0N0E852</accession>
<dbReference type="CDD" id="cd02440">
    <property type="entry name" value="AdoMet_MTases"/>
    <property type="match status" value="1"/>
</dbReference>
<evidence type="ECO:0000256" key="2">
    <source>
        <dbReference type="ARBA" id="ARBA00022552"/>
    </source>
</evidence>
<gene>
    <name evidence="7" type="ORF">SU32_06130</name>
</gene>
<dbReference type="PANTHER" id="PTHR47816:SF4">
    <property type="entry name" value="RIBOSOMAL RNA SMALL SUBUNIT METHYLTRANSFERASE C"/>
    <property type="match status" value="1"/>
</dbReference>
<keyword evidence="1" id="KW-0963">Cytoplasm</keyword>
<keyword evidence="5" id="KW-0949">S-adenosyl-L-methionine</keyword>
<dbReference type="PANTHER" id="PTHR47816">
    <property type="entry name" value="RIBOSOMAL RNA SMALL SUBUNIT METHYLTRANSFERASE C"/>
    <property type="match status" value="1"/>
</dbReference>
<dbReference type="SUPFAM" id="SSF53335">
    <property type="entry name" value="S-adenosyl-L-methionine-dependent methyltransferases"/>
    <property type="match status" value="1"/>
</dbReference>
<evidence type="ECO:0000313" key="8">
    <source>
        <dbReference type="Proteomes" id="UP000038011"/>
    </source>
</evidence>
<dbReference type="STRING" id="1514904.SU32_06130"/>
<keyword evidence="2" id="KW-0698">rRNA processing</keyword>
<dbReference type="PATRIC" id="fig|1514904.3.peg.3253"/>
<dbReference type="GO" id="GO:0032259">
    <property type="term" value="P:methylation"/>
    <property type="evidence" value="ECO:0007669"/>
    <property type="project" value="UniProtKB-KW"/>
</dbReference>
<dbReference type="GO" id="GO:0006364">
    <property type="term" value="P:rRNA processing"/>
    <property type="evidence" value="ECO:0007669"/>
    <property type="project" value="UniProtKB-KW"/>
</dbReference>
<evidence type="ECO:0000256" key="1">
    <source>
        <dbReference type="ARBA" id="ARBA00022490"/>
    </source>
</evidence>
<sequence>MAGSADTLFMPITNGEIPLGEGQWLYLGARAIDGGFPDELRAALVCEQSMRGAYLDLQMRGMNVSPRVDNTDRFSGALILIGKHRGENETMIARASNMVSAGAPILIAGDKTSGVAPLRKRIAAFAEIDGSLAKYHATVFWLRNSVDFASHFSSAKTSPQGYQTSAGMFSAEKIDKGSALLAEHLDENIRGDIADFGAGWGYLSAELLNRFSPRTVHLYEAHCASLEAAKENLSDYDKGQISYYWHDLTREAVGKKFDWIIMNPPFHEGRKTEPQLGVQFIEVAARSLKPKGGLLMVANVTLPYEKTLQQNFSKVNQLARRDGFKLLKAQL</sequence>
<dbReference type="GO" id="GO:0008170">
    <property type="term" value="F:N-methyltransferase activity"/>
    <property type="evidence" value="ECO:0007669"/>
    <property type="project" value="UniProtKB-ARBA"/>
</dbReference>
<evidence type="ECO:0000256" key="5">
    <source>
        <dbReference type="ARBA" id="ARBA00022691"/>
    </source>
</evidence>
<dbReference type="AlphaFoldDB" id="A0A0N0E852"/>
<protein>
    <recommendedName>
        <fullName evidence="6">Methyltransferase small domain-containing protein</fullName>
    </recommendedName>
</protein>
<evidence type="ECO:0000256" key="4">
    <source>
        <dbReference type="ARBA" id="ARBA00022679"/>
    </source>
</evidence>
<reference evidence="7 8" key="1">
    <citation type="submission" date="2015-01" db="EMBL/GenBank/DDBJ databases">
        <title>Ahrensia donghaiensis sp. nov., a novel dimethylsulphoniopropionate-cleavage bacterium isolated from seawater and emended descriptions of the genus Ahrensia and Ahrensia kielensis.</title>
        <authorList>
            <person name="Liu J."/>
        </authorList>
    </citation>
    <scope>NUCLEOTIDE SEQUENCE [LARGE SCALE GENOMIC DNA]</scope>
    <source>
        <strain evidence="7 8">LZD062</strain>
    </source>
</reference>
<dbReference type="InterPro" id="IPR029063">
    <property type="entry name" value="SAM-dependent_MTases_sf"/>
</dbReference>
<dbReference type="InterPro" id="IPR046977">
    <property type="entry name" value="RsmC/RlmG"/>
</dbReference>
<dbReference type="PROSITE" id="PS00092">
    <property type="entry name" value="N6_MTASE"/>
    <property type="match status" value="1"/>
</dbReference>
<name>A0A0N0E852_9HYPH</name>
<dbReference type="Gene3D" id="3.40.50.150">
    <property type="entry name" value="Vaccinia Virus protein VP39"/>
    <property type="match status" value="2"/>
</dbReference>
<dbReference type="GO" id="GO:0008757">
    <property type="term" value="F:S-adenosylmethionine-dependent methyltransferase activity"/>
    <property type="evidence" value="ECO:0007669"/>
    <property type="project" value="InterPro"/>
</dbReference>
<dbReference type="GO" id="GO:0003676">
    <property type="term" value="F:nucleic acid binding"/>
    <property type="evidence" value="ECO:0007669"/>
    <property type="project" value="InterPro"/>
</dbReference>
<dbReference type="Pfam" id="PF05175">
    <property type="entry name" value="MTS"/>
    <property type="match status" value="1"/>
</dbReference>
<proteinExistence type="predicted"/>
<comment type="caution">
    <text evidence="7">The sequence shown here is derived from an EMBL/GenBank/DDBJ whole genome shotgun (WGS) entry which is preliminary data.</text>
</comment>
<keyword evidence="3" id="KW-0489">Methyltransferase</keyword>
<keyword evidence="8" id="KW-1185">Reference proteome</keyword>